<proteinExistence type="predicted"/>
<evidence type="ECO:0000313" key="3">
    <source>
        <dbReference type="EMBL" id="RBN51294.1"/>
    </source>
</evidence>
<organism evidence="3 4">
    <name type="scientific">Flavobacterium psychrolimnae</name>
    <dbReference type="NCBI Taxonomy" id="249351"/>
    <lineage>
        <taxon>Bacteria</taxon>
        <taxon>Pseudomonadati</taxon>
        <taxon>Bacteroidota</taxon>
        <taxon>Flavobacteriia</taxon>
        <taxon>Flavobacteriales</taxon>
        <taxon>Flavobacteriaceae</taxon>
        <taxon>Flavobacterium</taxon>
    </lineage>
</organism>
<dbReference type="Pfam" id="PF18962">
    <property type="entry name" value="Por_Secre_tail"/>
    <property type="match status" value="1"/>
</dbReference>
<protein>
    <recommendedName>
        <fullName evidence="2">Secretion system C-terminal sorting domain-containing protein</fullName>
    </recommendedName>
</protein>
<dbReference type="AlphaFoldDB" id="A0A366B508"/>
<dbReference type="Proteomes" id="UP000253676">
    <property type="component" value="Unassembled WGS sequence"/>
</dbReference>
<evidence type="ECO:0000256" key="1">
    <source>
        <dbReference type="ARBA" id="ARBA00022729"/>
    </source>
</evidence>
<accession>A0A366B508</accession>
<comment type="caution">
    <text evidence="3">The sequence shown here is derived from an EMBL/GenBank/DDBJ whole genome shotgun (WGS) entry which is preliminary data.</text>
</comment>
<keyword evidence="1" id="KW-0732">Signal</keyword>
<name>A0A366B508_9FLAO</name>
<gene>
    <name evidence="3" type="ORF">DR980_02415</name>
</gene>
<reference evidence="3 4" key="1">
    <citation type="submission" date="2018-07" db="EMBL/GenBank/DDBJ databases">
        <title>Complete genome sequence of Flavobacterium psychrolimnae LMG 22018.</title>
        <authorList>
            <person name="Kim D.-U."/>
        </authorList>
    </citation>
    <scope>NUCLEOTIDE SEQUENCE [LARGE SCALE GENOMIC DNA]</scope>
    <source>
        <strain evidence="3 4">LMG 22018</strain>
    </source>
</reference>
<dbReference type="OrthoDB" id="1408995at2"/>
<dbReference type="NCBIfam" id="TIGR04183">
    <property type="entry name" value="Por_Secre_tail"/>
    <property type="match status" value="1"/>
</dbReference>
<feature type="domain" description="Secretion system C-terminal sorting" evidence="2">
    <location>
        <begin position="82"/>
        <end position="154"/>
    </location>
</feature>
<evidence type="ECO:0000313" key="4">
    <source>
        <dbReference type="Proteomes" id="UP000253676"/>
    </source>
</evidence>
<dbReference type="EMBL" id="QNUX01000002">
    <property type="protein sequence ID" value="RBN51294.1"/>
    <property type="molecule type" value="Genomic_DNA"/>
</dbReference>
<dbReference type="RefSeq" id="WP_113633677.1">
    <property type="nucleotide sequence ID" value="NZ_QNUX01000002.1"/>
</dbReference>
<sequence length="156" mass="17701">MRYLLIFFTVTFHGQVLHHQMVSSQGTSKILSNGTVISQTIGQQSLTGTSNKYYVVMQGFQQSFWGNYIASNTVETIKTTTFPNPFVQTVNFEFSKVITEEIDINVFDLGGRLVFEQKKKADNLILTITLPFLPSSQYLVRLSTSSFTHFTKIIKI</sequence>
<dbReference type="InterPro" id="IPR026444">
    <property type="entry name" value="Secre_tail"/>
</dbReference>
<keyword evidence="4" id="KW-1185">Reference proteome</keyword>
<evidence type="ECO:0000259" key="2">
    <source>
        <dbReference type="Pfam" id="PF18962"/>
    </source>
</evidence>